<keyword evidence="4" id="KW-0572">Peptidoglycan-anchor</keyword>
<keyword evidence="6" id="KW-1133">Transmembrane helix</keyword>
<keyword evidence="6" id="KW-0472">Membrane</keyword>
<feature type="compositionally biased region" description="Low complexity" evidence="5">
    <location>
        <begin position="25"/>
        <end position="45"/>
    </location>
</feature>
<keyword evidence="10" id="KW-1185">Reference proteome</keyword>
<gene>
    <name evidence="9" type="ORF">H9651_13195</name>
</gene>
<evidence type="ECO:0000256" key="4">
    <source>
        <dbReference type="ARBA" id="ARBA00023088"/>
    </source>
</evidence>
<sequence>MRASCAAIALATLVVLGMPSAATAATGETASPPRAVAASAATPAPDQGDDGYTPDQPEEPTLAGSFAVGECERDVPWIDYAVELTDPDAQVATGTVTLTLSDGTNSTTLTLGELVDNRLSGRVLWPGAAVDAEGNAAGWPGWAYRDGTWVPTDGNFAWTRGAISAVLEVNPQLAVPLAYPPGTPECVTGPRFATAGLAVTGGTVAALLPLAIGGSVIVLGGAGLLLLRRRRS</sequence>
<evidence type="ECO:0000256" key="5">
    <source>
        <dbReference type="SAM" id="MobiDB-lite"/>
    </source>
</evidence>
<feature type="chain" id="PRO_5045046897" evidence="7">
    <location>
        <begin position="25"/>
        <end position="232"/>
    </location>
</feature>
<feature type="signal peptide" evidence="7">
    <location>
        <begin position="1"/>
        <end position="24"/>
    </location>
</feature>
<feature type="transmembrane region" description="Helical" evidence="6">
    <location>
        <begin position="206"/>
        <end position="227"/>
    </location>
</feature>
<evidence type="ECO:0000313" key="9">
    <source>
        <dbReference type="EMBL" id="MBD7958598.1"/>
    </source>
</evidence>
<organism evidence="9 10">
    <name type="scientific">Microbacterium pullorum</name>
    <dbReference type="NCBI Taxonomy" id="2762236"/>
    <lineage>
        <taxon>Bacteria</taxon>
        <taxon>Bacillati</taxon>
        <taxon>Actinomycetota</taxon>
        <taxon>Actinomycetes</taxon>
        <taxon>Micrococcales</taxon>
        <taxon>Microbacteriaceae</taxon>
        <taxon>Microbacterium</taxon>
    </lineage>
</organism>
<evidence type="ECO:0000313" key="10">
    <source>
        <dbReference type="Proteomes" id="UP000648352"/>
    </source>
</evidence>
<dbReference type="InterPro" id="IPR019931">
    <property type="entry name" value="LPXTG_anchor"/>
</dbReference>
<evidence type="ECO:0000256" key="6">
    <source>
        <dbReference type="SAM" id="Phobius"/>
    </source>
</evidence>
<keyword evidence="2" id="KW-0964">Secreted</keyword>
<comment type="caution">
    <text evidence="9">The sequence shown here is derived from an EMBL/GenBank/DDBJ whole genome shotgun (WGS) entry which is preliminary data.</text>
</comment>
<keyword evidence="3 7" id="KW-0732">Signal</keyword>
<keyword evidence="6" id="KW-0812">Transmembrane</keyword>
<name>A0ABR8S543_9MICO</name>
<evidence type="ECO:0000256" key="2">
    <source>
        <dbReference type="ARBA" id="ARBA00022525"/>
    </source>
</evidence>
<accession>A0ABR8S543</accession>
<dbReference type="Proteomes" id="UP000648352">
    <property type="component" value="Unassembled WGS sequence"/>
</dbReference>
<protein>
    <submittedName>
        <fullName evidence="9">Cell wall protein</fullName>
    </submittedName>
</protein>
<dbReference type="RefSeq" id="WP_191719798.1">
    <property type="nucleotide sequence ID" value="NZ_JACSQP010000010.1"/>
</dbReference>
<evidence type="ECO:0000256" key="1">
    <source>
        <dbReference type="ARBA" id="ARBA00022512"/>
    </source>
</evidence>
<feature type="domain" description="Gram-positive cocci surface proteins LPxTG" evidence="8">
    <location>
        <begin position="197"/>
        <end position="232"/>
    </location>
</feature>
<evidence type="ECO:0000256" key="3">
    <source>
        <dbReference type="ARBA" id="ARBA00022729"/>
    </source>
</evidence>
<evidence type="ECO:0000259" key="8">
    <source>
        <dbReference type="PROSITE" id="PS50847"/>
    </source>
</evidence>
<feature type="region of interest" description="Disordered" evidence="5">
    <location>
        <begin position="25"/>
        <end position="62"/>
    </location>
</feature>
<dbReference type="PROSITE" id="PS50847">
    <property type="entry name" value="GRAM_POS_ANCHORING"/>
    <property type="match status" value="1"/>
</dbReference>
<dbReference type="EMBL" id="JACSQP010000010">
    <property type="protein sequence ID" value="MBD7958598.1"/>
    <property type="molecule type" value="Genomic_DNA"/>
</dbReference>
<keyword evidence="1" id="KW-0134">Cell wall</keyword>
<evidence type="ECO:0000256" key="7">
    <source>
        <dbReference type="SAM" id="SignalP"/>
    </source>
</evidence>
<reference evidence="9 10" key="1">
    <citation type="submission" date="2020-08" db="EMBL/GenBank/DDBJ databases">
        <title>A Genomic Blueprint of the Chicken Gut Microbiome.</title>
        <authorList>
            <person name="Gilroy R."/>
            <person name="Ravi A."/>
            <person name="Getino M."/>
            <person name="Pursley I."/>
            <person name="Horton D.L."/>
            <person name="Alikhan N.-F."/>
            <person name="Baker D."/>
            <person name="Gharbi K."/>
            <person name="Hall N."/>
            <person name="Watson M."/>
            <person name="Adriaenssens E.M."/>
            <person name="Foster-Nyarko E."/>
            <person name="Jarju S."/>
            <person name="Secka A."/>
            <person name="Antonio M."/>
            <person name="Oren A."/>
            <person name="Chaudhuri R."/>
            <person name="La Ragione R.M."/>
            <person name="Hildebrand F."/>
            <person name="Pallen M.J."/>
        </authorList>
    </citation>
    <scope>NUCLEOTIDE SEQUENCE [LARGE SCALE GENOMIC DNA]</scope>
    <source>
        <strain evidence="9 10">Sa4CUA7</strain>
    </source>
</reference>
<proteinExistence type="predicted"/>